<keyword evidence="1" id="KW-0805">Transcription regulation</keyword>
<accession>A0ABV8QE55</accession>
<evidence type="ECO:0000256" key="4">
    <source>
        <dbReference type="PROSITE-ProRule" id="PRU00335"/>
    </source>
</evidence>
<dbReference type="RefSeq" id="WP_379885050.1">
    <property type="nucleotide sequence ID" value="NZ_JBHSDI010000001.1"/>
</dbReference>
<dbReference type="EMBL" id="JBHSDI010000001">
    <property type="protein sequence ID" value="MFC4257792.1"/>
    <property type="molecule type" value="Genomic_DNA"/>
</dbReference>
<dbReference type="InterPro" id="IPR009057">
    <property type="entry name" value="Homeodomain-like_sf"/>
</dbReference>
<organism evidence="6 7">
    <name type="scientific">Marinobacter lacisalsi</name>
    <dbReference type="NCBI Taxonomy" id="475979"/>
    <lineage>
        <taxon>Bacteria</taxon>
        <taxon>Pseudomonadati</taxon>
        <taxon>Pseudomonadota</taxon>
        <taxon>Gammaproteobacteria</taxon>
        <taxon>Pseudomonadales</taxon>
        <taxon>Marinobacteraceae</taxon>
        <taxon>Marinobacter</taxon>
    </lineage>
</organism>
<dbReference type="Proteomes" id="UP001595798">
    <property type="component" value="Unassembled WGS sequence"/>
</dbReference>
<dbReference type="SUPFAM" id="SSF48498">
    <property type="entry name" value="Tetracyclin repressor-like, C-terminal domain"/>
    <property type="match status" value="1"/>
</dbReference>
<dbReference type="InterPro" id="IPR036271">
    <property type="entry name" value="Tet_transcr_reg_TetR-rel_C_sf"/>
</dbReference>
<dbReference type="PANTHER" id="PTHR30055">
    <property type="entry name" value="HTH-TYPE TRANSCRIPTIONAL REGULATOR RUTR"/>
    <property type="match status" value="1"/>
</dbReference>
<dbReference type="PRINTS" id="PR00455">
    <property type="entry name" value="HTHTETR"/>
</dbReference>
<comment type="caution">
    <text evidence="6">The sequence shown here is derived from an EMBL/GenBank/DDBJ whole genome shotgun (WGS) entry which is preliminary data.</text>
</comment>
<evidence type="ECO:0000256" key="3">
    <source>
        <dbReference type="ARBA" id="ARBA00023163"/>
    </source>
</evidence>
<evidence type="ECO:0000256" key="1">
    <source>
        <dbReference type="ARBA" id="ARBA00023015"/>
    </source>
</evidence>
<reference evidence="7" key="1">
    <citation type="journal article" date="2019" name="Int. J. Syst. Evol. Microbiol.">
        <title>The Global Catalogue of Microorganisms (GCM) 10K type strain sequencing project: providing services to taxonomists for standard genome sequencing and annotation.</title>
        <authorList>
            <consortium name="The Broad Institute Genomics Platform"/>
            <consortium name="The Broad Institute Genome Sequencing Center for Infectious Disease"/>
            <person name="Wu L."/>
            <person name="Ma J."/>
        </authorList>
    </citation>
    <scope>NUCLEOTIDE SEQUENCE [LARGE SCALE GENOMIC DNA]</scope>
    <source>
        <strain evidence="7">CECT 7297</strain>
    </source>
</reference>
<name>A0ABV8QE55_9GAMM</name>
<protein>
    <submittedName>
        <fullName evidence="6">CerR family C-terminal domain-containing protein</fullName>
    </submittedName>
</protein>
<dbReference type="PROSITE" id="PS50977">
    <property type="entry name" value="HTH_TETR_2"/>
    <property type="match status" value="1"/>
</dbReference>
<proteinExistence type="predicted"/>
<dbReference type="PANTHER" id="PTHR30055:SF234">
    <property type="entry name" value="HTH-TYPE TRANSCRIPTIONAL REGULATOR BETI"/>
    <property type="match status" value="1"/>
</dbReference>
<feature type="DNA-binding region" description="H-T-H motif" evidence="4">
    <location>
        <begin position="32"/>
        <end position="51"/>
    </location>
</feature>
<dbReference type="Pfam" id="PF00440">
    <property type="entry name" value="TetR_N"/>
    <property type="match status" value="1"/>
</dbReference>
<keyword evidence="2 4" id="KW-0238">DNA-binding</keyword>
<dbReference type="Gene3D" id="1.10.357.10">
    <property type="entry name" value="Tetracycline Repressor, domain 2"/>
    <property type="match status" value="1"/>
</dbReference>
<keyword evidence="7" id="KW-1185">Reference proteome</keyword>
<evidence type="ECO:0000259" key="5">
    <source>
        <dbReference type="PROSITE" id="PS50977"/>
    </source>
</evidence>
<evidence type="ECO:0000256" key="2">
    <source>
        <dbReference type="ARBA" id="ARBA00023125"/>
    </source>
</evidence>
<dbReference type="InterPro" id="IPR001647">
    <property type="entry name" value="HTH_TetR"/>
</dbReference>
<evidence type="ECO:0000313" key="6">
    <source>
        <dbReference type="EMBL" id="MFC4257792.1"/>
    </source>
</evidence>
<dbReference type="Pfam" id="PF09209">
    <property type="entry name" value="CecR_C"/>
    <property type="match status" value="1"/>
</dbReference>
<dbReference type="Gene3D" id="1.10.10.60">
    <property type="entry name" value="Homeodomain-like"/>
    <property type="match status" value="1"/>
</dbReference>
<dbReference type="InterPro" id="IPR015292">
    <property type="entry name" value="Tscrpt_reg_YbiH_C"/>
</dbReference>
<dbReference type="SUPFAM" id="SSF46689">
    <property type="entry name" value="Homeodomain-like"/>
    <property type="match status" value="1"/>
</dbReference>
<sequence length="217" mass="24530">MNNPVNADNQTADNLILAGIDLFGEHGFRSTTTRMIATAAGANIGSIAYYFGNKHGLYLAAARHISTRLREELQLETMGVTHDHARTLDREQARQLLEQLVRRMVRLFMQKPEARRWLMLVMREQANPSEAFDILYRDAFEKAHVTVTTLVGVLMTMEPSDQRVILEAHTLVGQIVFFLVGRVPLLRRLGASDQFDPNTVRQAEDVVVSHVHRITAV</sequence>
<dbReference type="InterPro" id="IPR050109">
    <property type="entry name" value="HTH-type_TetR-like_transc_reg"/>
</dbReference>
<keyword evidence="3" id="KW-0804">Transcription</keyword>
<feature type="domain" description="HTH tetR-type" evidence="5">
    <location>
        <begin position="9"/>
        <end position="69"/>
    </location>
</feature>
<evidence type="ECO:0000313" key="7">
    <source>
        <dbReference type="Proteomes" id="UP001595798"/>
    </source>
</evidence>
<gene>
    <name evidence="6" type="ORF">ACFOZ5_01965</name>
</gene>